<gene>
    <name evidence="2" type="ORF">SteCoe_29290</name>
</gene>
<evidence type="ECO:0000256" key="1">
    <source>
        <dbReference type="SAM" id="MobiDB-lite"/>
    </source>
</evidence>
<organism evidence="2 3">
    <name type="scientific">Stentor coeruleus</name>
    <dbReference type="NCBI Taxonomy" id="5963"/>
    <lineage>
        <taxon>Eukaryota</taxon>
        <taxon>Sar</taxon>
        <taxon>Alveolata</taxon>
        <taxon>Ciliophora</taxon>
        <taxon>Postciliodesmatophora</taxon>
        <taxon>Heterotrichea</taxon>
        <taxon>Heterotrichida</taxon>
        <taxon>Stentoridae</taxon>
        <taxon>Stentor</taxon>
    </lineage>
</organism>
<protein>
    <recommendedName>
        <fullName evidence="4">ELMO domain-containing protein</fullName>
    </recommendedName>
</protein>
<dbReference type="AlphaFoldDB" id="A0A1R2B6C7"/>
<comment type="caution">
    <text evidence="2">The sequence shown here is derived from an EMBL/GenBank/DDBJ whole genome shotgun (WGS) entry which is preliminary data.</text>
</comment>
<evidence type="ECO:0000313" key="2">
    <source>
        <dbReference type="EMBL" id="OMJ72296.1"/>
    </source>
</evidence>
<dbReference type="EMBL" id="MPUH01000913">
    <property type="protein sequence ID" value="OMJ72296.1"/>
    <property type="molecule type" value="Genomic_DNA"/>
</dbReference>
<accession>A0A1R2B6C7</accession>
<dbReference type="Proteomes" id="UP000187209">
    <property type="component" value="Unassembled WGS sequence"/>
</dbReference>
<keyword evidence="3" id="KW-1185">Reference proteome</keyword>
<evidence type="ECO:0000313" key="3">
    <source>
        <dbReference type="Proteomes" id="UP000187209"/>
    </source>
</evidence>
<feature type="region of interest" description="Disordered" evidence="1">
    <location>
        <begin position="1"/>
        <end position="25"/>
    </location>
</feature>
<evidence type="ECO:0008006" key="4">
    <source>
        <dbReference type="Google" id="ProtNLM"/>
    </source>
</evidence>
<proteinExistence type="predicted"/>
<sequence>MSVKSVGKSASLSRKSSKTTRENLTLNSLKHSFQVPSLSNPKKLLHQNTSQYPNTPKIQSRCLTSSRVLFKENPSDYSFEVHELFKSKTSAHKTILTENSQYASINPKISEDKYKNLLCKTADTISILSFTPNKSDITIENIPKSDSPEKNFATVSTQFKSPIRISVSKYDQVCFLTFEEAFCRFRFLKLEIPQKRLWKHGFLQNLGKCWRKNKLEDENLEAAEQIIRFSLSQYSTNDNFHLSLSKSVYEAVSENYARISQRSFNRELFSAKCSLMGMLNFLFMRRFFDRELQQVFRNFNKANEGLRVIFELTAVAVKYLRKEWLNKEINNCEKCFEVFCFYFAGLVIFFNENIERFRKSFEKKCLGRKIKKAVKKEVYGIIKTAEVTYE</sequence>
<name>A0A1R2B6C7_9CILI</name>
<reference evidence="2 3" key="1">
    <citation type="submission" date="2016-11" db="EMBL/GenBank/DDBJ databases">
        <title>The macronuclear genome of Stentor coeruleus: a giant cell with tiny introns.</title>
        <authorList>
            <person name="Slabodnick M."/>
            <person name="Ruby J.G."/>
            <person name="Reiff S.B."/>
            <person name="Swart E.C."/>
            <person name="Gosai S."/>
            <person name="Prabakaran S."/>
            <person name="Witkowska E."/>
            <person name="Larue G.E."/>
            <person name="Fisher S."/>
            <person name="Freeman R.M."/>
            <person name="Gunawardena J."/>
            <person name="Chu W."/>
            <person name="Stover N.A."/>
            <person name="Gregory B.D."/>
            <person name="Nowacki M."/>
            <person name="Derisi J."/>
            <person name="Roy S.W."/>
            <person name="Marshall W.F."/>
            <person name="Sood P."/>
        </authorList>
    </citation>
    <scope>NUCLEOTIDE SEQUENCE [LARGE SCALE GENOMIC DNA]</scope>
    <source>
        <strain evidence="2">WM001</strain>
    </source>
</reference>